<keyword evidence="3 6" id="KW-1133">Transmembrane helix</keyword>
<dbReference type="SUPFAM" id="SSF46785">
    <property type="entry name" value="Winged helix' DNA-binding domain"/>
    <property type="match status" value="1"/>
</dbReference>
<feature type="compositionally biased region" description="Basic and acidic residues" evidence="5">
    <location>
        <begin position="93"/>
        <end position="115"/>
    </location>
</feature>
<reference evidence="7 8" key="1">
    <citation type="journal article" date="2013" name="BMC Genomics">
        <title>Reconstruction of the lipid metabolism for the microalga Monoraphidium neglectum from its genome sequence reveals characteristics suitable for biofuel production.</title>
        <authorList>
            <person name="Bogen C."/>
            <person name="Al-Dilaimi A."/>
            <person name="Albersmeier A."/>
            <person name="Wichmann J."/>
            <person name="Grundmann M."/>
            <person name="Rupp O."/>
            <person name="Lauersen K.J."/>
            <person name="Blifernez-Klassen O."/>
            <person name="Kalinowski J."/>
            <person name="Goesmann A."/>
            <person name="Mussgnug J.H."/>
            <person name="Kruse O."/>
        </authorList>
    </citation>
    <scope>NUCLEOTIDE SEQUENCE [LARGE SCALE GENOMIC DNA]</scope>
    <source>
        <strain evidence="7 8">SAG 48.87</strain>
    </source>
</reference>
<feature type="compositionally biased region" description="Low complexity" evidence="5">
    <location>
        <begin position="38"/>
        <end position="50"/>
    </location>
</feature>
<feature type="transmembrane region" description="Helical" evidence="6">
    <location>
        <begin position="6"/>
        <end position="25"/>
    </location>
</feature>
<evidence type="ECO:0000256" key="3">
    <source>
        <dbReference type="ARBA" id="ARBA00022989"/>
    </source>
</evidence>
<comment type="subcellular location">
    <subcellularLocation>
        <location evidence="1">Membrane</location>
        <topology evidence="1">Single-pass membrane protein</topology>
    </subcellularLocation>
</comment>
<dbReference type="InterPro" id="IPR019153">
    <property type="entry name" value="DDRGK_dom-contain"/>
</dbReference>
<dbReference type="GO" id="GO:0009773">
    <property type="term" value="P:photosynthetic electron transport in photosystem I"/>
    <property type="evidence" value="ECO:0007669"/>
    <property type="project" value="InterPro"/>
</dbReference>
<proteinExistence type="predicted"/>
<dbReference type="GO" id="GO:0009535">
    <property type="term" value="C:chloroplast thylakoid membrane"/>
    <property type="evidence" value="ECO:0007669"/>
    <property type="project" value="InterPro"/>
</dbReference>
<keyword evidence="8" id="KW-1185">Reference proteome</keyword>
<feature type="transmembrane region" description="Helical" evidence="6">
    <location>
        <begin position="509"/>
        <end position="532"/>
    </location>
</feature>
<protein>
    <submittedName>
        <fullName evidence="7">PGR5-like protein 1B</fullName>
    </submittedName>
</protein>
<dbReference type="STRING" id="145388.A0A0D2KRW0"/>
<dbReference type="AlphaFoldDB" id="A0A0D2KRW0"/>
<evidence type="ECO:0000256" key="1">
    <source>
        <dbReference type="ARBA" id="ARBA00004167"/>
    </source>
</evidence>
<dbReference type="GO" id="GO:0016730">
    <property type="term" value="F:oxidoreductase activity, acting on iron-sulfur proteins as donors"/>
    <property type="evidence" value="ECO:0007669"/>
    <property type="project" value="InterPro"/>
</dbReference>
<feature type="compositionally biased region" description="Acidic residues" evidence="5">
    <location>
        <begin position="78"/>
        <end position="91"/>
    </location>
</feature>
<dbReference type="RefSeq" id="XP_013897328.1">
    <property type="nucleotide sequence ID" value="XM_014041874.1"/>
</dbReference>
<dbReference type="KEGG" id="mng:MNEG_9654"/>
<dbReference type="Pfam" id="PF09756">
    <property type="entry name" value="DDRGK"/>
    <property type="match status" value="1"/>
</dbReference>
<evidence type="ECO:0000256" key="5">
    <source>
        <dbReference type="SAM" id="MobiDB-lite"/>
    </source>
</evidence>
<dbReference type="PANTHER" id="PTHR31032">
    <property type="entry name" value="PGR5-LIKE PROTEIN 1B, CHLOROPLASTIC"/>
    <property type="match status" value="1"/>
</dbReference>
<dbReference type="PANTHER" id="PTHR31032:SF1">
    <property type="entry name" value="PGR5-LIKE PROTEIN 1B, CHLOROPLASTIC"/>
    <property type="match status" value="1"/>
</dbReference>
<evidence type="ECO:0000313" key="8">
    <source>
        <dbReference type="Proteomes" id="UP000054498"/>
    </source>
</evidence>
<dbReference type="Proteomes" id="UP000054498">
    <property type="component" value="Unassembled WGS sequence"/>
</dbReference>
<evidence type="ECO:0000256" key="2">
    <source>
        <dbReference type="ARBA" id="ARBA00022692"/>
    </source>
</evidence>
<dbReference type="InterPro" id="IPR036390">
    <property type="entry name" value="WH_DNA-bd_sf"/>
</dbReference>
<evidence type="ECO:0000256" key="6">
    <source>
        <dbReference type="SAM" id="Phobius"/>
    </source>
</evidence>
<sequence length="623" mass="67752">MAVVVLLALVVLMAAGIAAVAMYALKLQREGQAGQPTAAVDAGDDAAAPRAGRRGGMDRMRAGRLRQRRAAQQAAEADGSDDDEDDEDGADGPEGRREARRREREEAREAERLAREAKANKVNVYEERRKKRDEEREALERAQEDEIRRAAEERQRREDEEAAKWLGQISVEEAGVDAEDGGEGGEAAAARFVAYIQERKMVAIEELATEFRLRSAEVVERLQSLEAQGQLTGVMDERGKFIHISTDEMRAVADFIRRRGRVAIGELAAKSGDFIDLQPRSAGAAAAGAGADLLDFDSMRLSGAQPVRGLRSVLSRAVEQRDSTPPVLLSGEETDTGEDHLAADYCSIDSAGKRVKRGTRSLGEMEQEFLDAMSAYYFDGKAAISDAEFDLLKEELLWAGSKVVVLDSDEQRFLEAVRSWGSGNAIMSDEEFDALRNELRTKGSVVAAQGPRCSLRSKKMYADASPDYFRMTALNAPAALLVLGLFFSIDDLTGFEITSLLELPPPYGIVALWGLVLPVLYLLSSSITNLVLRDGLILRGNYTYFGDIFVVPGSRGANTLECSNQACRADLTFDYNKRILVVDRTPEDKAEELAAAAAKKAAAAAKKAAMAAKKAAAANKDSA</sequence>
<name>A0A0D2KRW0_9CHLO</name>
<organism evidence="7 8">
    <name type="scientific">Monoraphidium neglectum</name>
    <dbReference type="NCBI Taxonomy" id="145388"/>
    <lineage>
        <taxon>Eukaryota</taxon>
        <taxon>Viridiplantae</taxon>
        <taxon>Chlorophyta</taxon>
        <taxon>core chlorophytes</taxon>
        <taxon>Chlorophyceae</taxon>
        <taxon>CS clade</taxon>
        <taxon>Sphaeropleales</taxon>
        <taxon>Selenastraceae</taxon>
        <taxon>Monoraphidium</taxon>
    </lineage>
</organism>
<dbReference type="InterPro" id="IPR036388">
    <property type="entry name" value="WH-like_DNA-bd_sf"/>
</dbReference>
<dbReference type="EMBL" id="KK102232">
    <property type="protein sequence ID" value="KIY98308.1"/>
    <property type="molecule type" value="Genomic_DNA"/>
</dbReference>
<evidence type="ECO:0000256" key="4">
    <source>
        <dbReference type="ARBA" id="ARBA00023136"/>
    </source>
</evidence>
<accession>A0A0D2KRW0</accession>
<dbReference type="OrthoDB" id="38589at2759"/>
<keyword evidence="4 6" id="KW-0472">Membrane</keyword>
<feature type="region of interest" description="Disordered" evidence="5">
    <location>
        <begin position="36"/>
        <end position="115"/>
    </location>
</feature>
<evidence type="ECO:0000313" key="7">
    <source>
        <dbReference type="EMBL" id="KIY98308.1"/>
    </source>
</evidence>
<dbReference type="InterPro" id="IPR039987">
    <property type="entry name" value="PGRL1"/>
</dbReference>
<dbReference type="GeneID" id="25742529"/>
<dbReference type="Gene3D" id="1.10.10.10">
    <property type="entry name" value="Winged helix-like DNA-binding domain superfamily/Winged helix DNA-binding domain"/>
    <property type="match status" value="1"/>
</dbReference>
<keyword evidence="2 6" id="KW-0812">Transmembrane</keyword>
<dbReference type="SMART" id="SM01128">
    <property type="entry name" value="DDRGK"/>
    <property type="match status" value="1"/>
</dbReference>
<gene>
    <name evidence="7" type="ORF">MNEG_9654</name>
</gene>